<dbReference type="PANTHER" id="PTHR30383:SF5">
    <property type="entry name" value="SGNH HYDROLASE-TYPE ESTERASE DOMAIN-CONTAINING PROTEIN"/>
    <property type="match status" value="1"/>
</dbReference>
<dbReference type="STRING" id="993073.AS029_12945"/>
<dbReference type="Pfam" id="PF13472">
    <property type="entry name" value="Lipase_GDSL_2"/>
    <property type="match status" value="1"/>
</dbReference>
<evidence type="ECO:0000313" key="3">
    <source>
        <dbReference type="Proteomes" id="UP000183203"/>
    </source>
</evidence>
<dbReference type="Gene3D" id="3.40.50.1110">
    <property type="entry name" value="SGNH hydrolase"/>
    <property type="match status" value="1"/>
</dbReference>
<gene>
    <name evidence="2" type="ORF">SAMN05216418_2870</name>
</gene>
<organism evidence="2 3">
    <name type="scientific">Microbacterium enclense</name>
    <dbReference type="NCBI Taxonomy" id="993073"/>
    <lineage>
        <taxon>Bacteria</taxon>
        <taxon>Bacillati</taxon>
        <taxon>Actinomycetota</taxon>
        <taxon>Actinomycetes</taxon>
        <taxon>Micrococcales</taxon>
        <taxon>Microbacteriaceae</taxon>
        <taxon>Microbacterium</taxon>
    </lineage>
</organism>
<dbReference type="AlphaFoldDB" id="A0A1G6NXG0"/>
<dbReference type="GO" id="GO:0004622">
    <property type="term" value="F:phosphatidylcholine lysophospholipase activity"/>
    <property type="evidence" value="ECO:0007669"/>
    <property type="project" value="TreeGrafter"/>
</dbReference>
<feature type="domain" description="SGNH hydrolase-type esterase" evidence="1">
    <location>
        <begin position="68"/>
        <end position="228"/>
    </location>
</feature>
<dbReference type="InterPro" id="IPR013830">
    <property type="entry name" value="SGNH_hydro"/>
</dbReference>
<accession>A0A1G6NXG0</accession>
<protein>
    <submittedName>
        <fullName evidence="2">Lysophospholipase L1</fullName>
    </submittedName>
</protein>
<name>A0A1G6NXG0_9MICO</name>
<dbReference type="PANTHER" id="PTHR30383">
    <property type="entry name" value="THIOESTERASE 1/PROTEASE 1/LYSOPHOSPHOLIPASE L1"/>
    <property type="match status" value="1"/>
</dbReference>
<dbReference type="InterPro" id="IPR036514">
    <property type="entry name" value="SGNH_hydro_sf"/>
</dbReference>
<dbReference type="RefSeq" id="WP_058233000.1">
    <property type="nucleotide sequence ID" value="NZ_FMYG01000006.1"/>
</dbReference>
<sequence>MGKHNGRRSNFDRAGVAKLVAVGLFGVVTLSLAGYALAQDRTAPATTVAYSPMPIEMPTQAAAQTISVVGDSNTEVNSSDFSAGDIGDASWVSQLLGDGFTFGGGWADGGTTSGTQADNLAQLDQADITLIMTGTNDLGQGVAFADTRANIDRIVAKAPANRVILLAIPPRDTETRRTTEEHNADLQQLAQERGWEFFDGLTFLRAPEGGYIAGVSDDGVHLNREAQARYGQIIREHLAA</sequence>
<evidence type="ECO:0000313" key="2">
    <source>
        <dbReference type="EMBL" id="SDC71936.1"/>
    </source>
</evidence>
<reference evidence="2 3" key="1">
    <citation type="submission" date="2016-09" db="EMBL/GenBank/DDBJ databases">
        <authorList>
            <person name="Capua I."/>
            <person name="De Benedictis P."/>
            <person name="Joannis T."/>
            <person name="Lombin L.H."/>
            <person name="Cattoli G."/>
        </authorList>
    </citation>
    <scope>NUCLEOTIDE SEQUENCE [LARGE SCALE GENOMIC DNA]</scope>
    <source>
        <strain evidence="2 3">NIO-1002</strain>
    </source>
</reference>
<dbReference type="SUPFAM" id="SSF52266">
    <property type="entry name" value="SGNH hydrolase"/>
    <property type="match status" value="1"/>
</dbReference>
<proteinExistence type="predicted"/>
<dbReference type="Proteomes" id="UP000183203">
    <property type="component" value="Unassembled WGS sequence"/>
</dbReference>
<dbReference type="InterPro" id="IPR051532">
    <property type="entry name" value="Ester_Hydrolysis_Enzymes"/>
</dbReference>
<evidence type="ECO:0000259" key="1">
    <source>
        <dbReference type="Pfam" id="PF13472"/>
    </source>
</evidence>
<dbReference type="EMBL" id="FMYG01000006">
    <property type="protein sequence ID" value="SDC71936.1"/>
    <property type="molecule type" value="Genomic_DNA"/>
</dbReference>